<reference evidence="7 8" key="1">
    <citation type="journal article" date="2011" name="PLoS ONE">
        <title>The complete genome sequence of Thermoproteus tenax: a physiologically versatile member of the Crenarchaeota.</title>
        <authorList>
            <person name="Siebers B."/>
            <person name="Zaparty M."/>
            <person name="Raddatz G."/>
            <person name="Tjaden B."/>
            <person name="Albers S.V."/>
            <person name="Bell S.D."/>
            <person name="Blombach F."/>
            <person name="Kletzin A."/>
            <person name="Kyrpides N."/>
            <person name="Lanz C."/>
            <person name="Plagens A."/>
            <person name="Rampp M."/>
            <person name="Rosinus A."/>
            <person name="von Jan M."/>
            <person name="Makarova K.S."/>
            <person name="Klenk H.P."/>
            <person name="Schuster S.C."/>
            <person name="Hensel R."/>
        </authorList>
    </citation>
    <scope>NUCLEOTIDE SEQUENCE [LARGE SCALE GENOMIC DNA]</scope>
    <source>
        <strain evidence="8">ATCC 35583 / DSM 2078 / JCM 9277 / NBRC 100435 / Kra 1</strain>
    </source>
</reference>
<keyword evidence="3" id="KW-0547">Nucleotide-binding</keyword>
<dbReference type="SUPFAM" id="SSF52540">
    <property type="entry name" value="P-loop containing nucleoside triphosphate hydrolases"/>
    <property type="match status" value="1"/>
</dbReference>
<evidence type="ECO:0000259" key="6">
    <source>
        <dbReference type="PROSITE" id="PS50893"/>
    </source>
</evidence>
<evidence type="ECO:0000313" key="8">
    <source>
        <dbReference type="Proteomes" id="UP000002654"/>
    </source>
</evidence>
<feature type="domain" description="ABC transporter" evidence="6">
    <location>
        <begin position="2"/>
        <end position="209"/>
    </location>
</feature>
<keyword evidence="5" id="KW-0029">Amino-acid transport</keyword>
<dbReference type="eggNOG" id="arCOG00924">
    <property type="taxonomic scope" value="Archaea"/>
</dbReference>
<dbReference type="PROSITE" id="PS50893">
    <property type="entry name" value="ABC_TRANSPORTER_2"/>
    <property type="match status" value="1"/>
</dbReference>
<dbReference type="PROSITE" id="PS00211">
    <property type="entry name" value="ABC_TRANSPORTER_1"/>
    <property type="match status" value="1"/>
</dbReference>
<dbReference type="GeneID" id="11263395"/>
<dbReference type="InterPro" id="IPR027417">
    <property type="entry name" value="P-loop_NTPase"/>
</dbReference>
<dbReference type="Proteomes" id="UP000002654">
    <property type="component" value="Chromosome"/>
</dbReference>
<dbReference type="PATRIC" id="fig|768679.9.peg.406"/>
<dbReference type="GO" id="GO:0015658">
    <property type="term" value="F:branched-chain amino acid transmembrane transporter activity"/>
    <property type="evidence" value="ECO:0007669"/>
    <property type="project" value="TreeGrafter"/>
</dbReference>
<dbReference type="InterPro" id="IPR003593">
    <property type="entry name" value="AAA+_ATPase"/>
</dbReference>
<dbReference type="GO" id="GO:0015807">
    <property type="term" value="P:L-amino acid transport"/>
    <property type="evidence" value="ECO:0007669"/>
    <property type="project" value="TreeGrafter"/>
</dbReference>
<dbReference type="PANTHER" id="PTHR43820:SF4">
    <property type="entry name" value="HIGH-AFFINITY BRANCHED-CHAIN AMINO ACID TRANSPORT ATP-BINDING PROTEIN LIVF"/>
    <property type="match status" value="1"/>
</dbReference>
<dbReference type="KEGG" id="ttn:TTX_0389"/>
<keyword evidence="2" id="KW-0813">Transport</keyword>
<dbReference type="STRING" id="768679.TTX_0389"/>
<accession>G4RNB6</accession>
<dbReference type="OrthoDB" id="97750at2157"/>
<dbReference type="InterPro" id="IPR052156">
    <property type="entry name" value="BCAA_Transport_ATP-bd_LivF"/>
</dbReference>
<evidence type="ECO:0000256" key="2">
    <source>
        <dbReference type="ARBA" id="ARBA00022448"/>
    </source>
</evidence>
<dbReference type="GO" id="GO:0016887">
    <property type="term" value="F:ATP hydrolysis activity"/>
    <property type="evidence" value="ECO:0007669"/>
    <property type="project" value="InterPro"/>
</dbReference>
<dbReference type="EMBL" id="FN869859">
    <property type="protein sequence ID" value="CCC81060.1"/>
    <property type="molecule type" value="Genomic_DNA"/>
</dbReference>
<evidence type="ECO:0000313" key="7">
    <source>
        <dbReference type="EMBL" id="CCC81060.1"/>
    </source>
</evidence>
<dbReference type="RefSeq" id="WP_014126317.1">
    <property type="nucleotide sequence ID" value="NC_016070.1"/>
</dbReference>
<comment type="similarity">
    <text evidence="1">Belongs to the ABC transporter superfamily.</text>
</comment>
<dbReference type="PANTHER" id="PTHR43820">
    <property type="entry name" value="HIGH-AFFINITY BRANCHED-CHAIN AMINO ACID TRANSPORT ATP-BINDING PROTEIN LIVF"/>
    <property type="match status" value="1"/>
</dbReference>
<keyword evidence="8" id="KW-1185">Reference proteome</keyword>
<keyword evidence="4" id="KW-0067">ATP-binding</keyword>
<dbReference type="GO" id="GO:0005524">
    <property type="term" value="F:ATP binding"/>
    <property type="evidence" value="ECO:0007669"/>
    <property type="project" value="UniProtKB-KW"/>
</dbReference>
<evidence type="ECO:0000256" key="5">
    <source>
        <dbReference type="ARBA" id="ARBA00022970"/>
    </source>
</evidence>
<evidence type="ECO:0000256" key="4">
    <source>
        <dbReference type="ARBA" id="ARBA00022840"/>
    </source>
</evidence>
<dbReference type="Pfam" id="PF00005">
    <property type="entry name" value="ABC_tran"/>
    <property type="match status" value="1"/>
</dbReference>
<name>G4RNB6_THETK</name>
<dbReference type="Gene3D" id="3.40.50.300">
    <property type="entry name" value="P-loop containing nucleotide triphosphate hydrolases"/>
    <property type="match status" value="1"/>
</dbReference>
<evidence type="ECO:0000256" key="3">
    <source>
        <dbReference type="ARBA" id="ARBA00022741"/>
    </source>
</evidence>
<protein>
    <submittedName>
        <fullName evidence="7">ABC-type branched-chain amino acid transport system, ATPase component</fullName>
    </submittedName>
</protein>
<sequence>MIKAHDLRVVLGGSEILRGVSIEVPRGTAVALVGPNGAGKTTTLRSIMGLVKYKGRVELDGRPIDGLKPHERAALGLGLSPEDRRLFPNLTVRENILLPLRALKLREDRLELVLSLMPVLRELLEKRAGLLSGGQQKMVALARAMVVGTSAVLLDEVFEGLSPKMRDDLAGVVKEFISTTGAAALIAESNPSYVRFAQAIKRIERGRITG</sequence>
<dbReference type="InterPro" id="IPR003439">
    <property type="entry name" value="ABC_transporter-like_ATP-bd"/>
</dbReference>
<proteinExistence type="inferred from homology"/>
<dbReference type="AlphaFoldDB" id="G4RNB6"/>
<dbReference type="HOGENOM" id="CLU_000604_1_2_2"/>
<gene>
    <name evidence="7" type="primary">livF</name>
    <name evidence="7" type="ordered locus">TTX_0389</name>
</gene>
<dbReference type="SMART" id="SM00382">
    <property type="entry name" value="AAA"/>
    <property type="match status" value="1"/>
</dbReference>
<dbReference type="PaxDb" id="768679-TTX_0389"/>
<dbReference type="InterPro" id="IPR017871">
    <property type="entry name" value="ABC_transporter-like_CS"/>
</dbReference>
<organism evidence="7 8">
    <name type="scientific">Thermoproteus tenax (strain ATCC 35583 / DSM 2078 / JCM 9277 / NBRC 100435 / Kra 1)</name>
    <dbReference type="NCBI Taxonomy" id="768679"/>
    <lineage>
        <taxon>Archaea</taxon>
        <taxon>Thermoproteota</taxon>
        <taxon>Thermoprotei</taxon>
        <taxon>Thermoproteales</taxon>
        <taxon>Thermoproteaceae</taxon>
        <taxon>Thermoproteus</taxon>
    </lineage>
</organism>
<evidence type="ECO:0000256" key="1">
    <source>
        <dbReference type="ARBA" id="ARBA00005417"/>
    </source>
</evidence>